<feature type="non-terminal residue" evidence="7">
    <location>
        <position position="1"/>
    </location>
</feature>
<evidence type="ECO:0000256" key="4">
    <source>
        <dbReference type="ARBA" id="ARBA00023134"/>
    </source>
</evidence>
<dbReference type="InterPro" id="IPR027417">
    <property type="entry name" value="P-loop_NTPase"/>
</dbReference>
<dbReference type="InterPro" id="IPR006073">
    <property type="entry name" value="GTP-bd"/>
</dbReference>
<dbReference type="NCBIfam" id="NF008956">
    <property type="entry name" value="PRK12299.1"/>
    <property type="match status" value="1"/>
</dbReference>
<accession>A0AA35X425</accession>
<comment type="caution">
    <text evidence="7">The sequence shown here is derived from an EMBL/GenBank/DDBJ whole genome shotgun (WGS) entry which is preliminary data.</text>
</comment>
<dbReference type="Proteomes" id="UP001174909">
    <property type="component" value="Unassembled WGS sequence"/>
</dbReference>
<dbReference type="InterPro" id="IPR036726">
    <property type="entry name" value="GTP1_OBG_dom_sf"/>
</dbReference>
<dbReference type="GO" id="GO:0003924">
    <property type="term" value="F:GTPase activity"/>
    <property type="evidence" value="ECO:0007669"/>
    <property type="project" value="InterPro"/>
</dbReference>
<dbReference type="PRINTS" id="PR00326">
    <property type="entry name" value="GTP1OBG"/>
</dbReference>
<dbReference type="InterPro" id="IPR006169">
    <property type="entry name" value="GTP1_OBG_dom"/>
</dbReference>
<dbReference type="FunFam" id="2.70.210.12:FF:000001">
    <property type="entry name" value="GTPase Obg"/>
    <property type="match status" value="1"/>
</dbReference>
<dbReference type="GO" id="GO:0000287">
    <property type="term" value="F:magnesium ion binding"/>
    <property type="evidence" value="ECO:0007669"/>
    <property type="project" value="InterPro"/>
</dbReference>
<dbReference type="AlphaFoldDB" id="A0AA35X425"/>
<feature type="domain" description="OBG-type G" evidence="5">
    <location>
        <begin position="163"/>
        <end position="251"/>
    </location>
</feature>
<evidence type="ECO:0000256" key="1">
    <source>
        <dbReference type="ARBA" id="ARBA00007699"/>
    </source>
</evidence>
<dbReference type="Pfam" id="PF01018">
    <property type="entry name" value="GTP1_OBG"/>
    <property type="match status" value="1"/>
</dbReference>
<dbReference type="Gene3D" id="2.70.210.12">
    <property type="entry name" value="GTP1/OBG domain"/>
    <property type="match status" value="1"/>
</dbReference>
<evidence type="ECO:0000259" key="5">
    <source>
        <dbReference type="PROSITE" id="PS51710"/>
    </source>
</evidence>
<dbReference type="PANTHER" id="PTHR11702:SF31">
    <property type="entry name" value="MITOCHONDRIAL RIBOSOME-ASSOCIATED GTPASE 2"/>
    <property type="match status" value="1"/>
</dbReference>
<dbReference type="InterPro" id="IPR045086">
    <property type="entry name" value="OBG_GTPase"/>
</dbReference>
<dbReference type="GO" id="GO:0042254">
    <property type="term" value="P:ribosome biogenesis"/>
    <property type="evidence" value="ECO:0007669"/>
    <property type="project" value="UniProtKB-UniRule"/>
</dbReference>
<organism evidence="7 8">
    <name type="scientific">Geodia barretti</name>
    <name type="common">Barrett's horny sponge</name>
    <dbReference type="NCBI Taxonomy" id="519541"/>
    <lineage>
        <taxon>Eukaryota</taxon>
        <taxon>Metazoa</taxon>
        <taxon>Porifera</taxon>
        <taxon>Demospongiae</taxon>
        <taxon>Heteroscleromorpha</taxon>
        <taxon>Tetractinellida</taxon>
        <taxon>Astrophorina</taxon>
        <taxon>Geodiidae</taxon>
        <taxon>Geodia</taxon>
    </lineage>
</organism>
<sequence>EPSVIDTVRLNIKSGNGGNGCASFLREKYRPKGGPNGGDGGDGGNAYLVGDASYNTLLHIKFNSTVYCDPGGHGKGKNRRGSNGDDTLVPVPIGTVVWRMDKDGTRELLADIRDDTPLLVGRGGKGGWGNARFATPTNQVPVLAERGERGEAAVLFLELKLLADVGLLARPNAGKSTLISRCSAAKARVADYPFTTVEPVLGVVRSGKSGFVMMEIPGLLEGAHKGVGLGHQFLRHAERARLYVASGRWTC</sequence>
<dbReference type="InterPro" id="IPR031167">
    <property type="entry name" value="G_OBG"/>
</dbReference>
<feature type="domain" description="Obg" evidence="6">
    <location>
        <begin position="2"/>
        <end position="162"/>
    </location>
</feature>
<gene>
    <name evidence="7" type="ORF">GBAR_LOCUS24739</name>
</gene>
<dbReference type="SUPFAM" id="SSF52540">
    <property type="entry name" value="P-loop containing nucleoside triphosphate hydrolases"/>
    <property type="match status" value="1"/>
</dbReference>
<keyword evidence="8" id="KW-1185">Reference proteome</keyword>
<name>A0AA35X425_GEOBA</name>
<dbReference type="SUPFAM" id="SSF82051">
    <property type="entry name" value="Obg GTP-binding protein N-terminal domain"/>
    <property type="match status" value="1"/>
</dbReference>
<evidence type="ECO:0000313" key="7">
    <source>
        <dbReference type="EMBL" id="CAI8044633.1"/>
    </source>
</evidence>
<dbReference type="EMBL" id="CASHTH010003409">
    <property type="protein sequence ID" value="CAI8044633.1"/>
    <property type="molecule type" value="Genomic_DNA"/>
</dbReference>
<dbReference type="PROSITE" id="PS51883">
    <property type="entry name" value="OBG"/>
    <property type="match status" value="1"/>
</dbReference>
<dbReference type="PANTHER" id="PTHR11702">
    <property type="entry name" value="DEVELOPMENTALLY REGULATED GTP-BINDING PROTEIN-RELATED"/>
    <property type="match status" value="1"/>
</dbReference>
<evidence type="ECO:0000313" key="8">
    <source>
        <dbReference type="Proteomes" id="UP001174909"/>
    </source>
</evidence>
<protein>
    <submittedName>
        <fullName evidence="7">GTPase Obg</fullName>
    </submittedName>
</protein>
<dbReference type="Gene3D" id="3.40.50.300">
    <property type="entry name" value="P-loop containing nucleotide triphosphate hydrolases"/>
    <property type="match status" value="1"/>
</dbReference>
<keyword evidence="4" id="KW-0342">GTP-binding</keyword>
<dbReference type="GO" id="GO:0005525">
    <property type="term" value="F:GTP binding"/>
    <property type="evidence" value="ECO:0007669"/>
    <property type="project" value="UniProtKB-KW"/>
</dbReference>
<evidence type="ECO:0000259" key="6">
    <source>
        <dbReference type="PROSITE" id="PS51883"/>
    </source>
</evidence>
<evidence type="ECO:0000256" key="3">
    <source>
        <dbReference type="ARBA" id="ARBA00022741"/>
    </source>
</evidence>
<keyword evidence="2" id="KW-0690">Ribosome biogenesis</keyword>
<evidence type="ECO:0000256" key="2">
    <source>
        <dbReference type="ARBA" id="ARBA00022517"/>
    </source>
</evidence>
<proteinExistence type="inferred from homology"/>
<reference evidence="7" key="1">
    <citation type="submission" date="2023-03" db="EMBL/GenBank/DDBJ databases">
        <authorList>
            <person name="Steffen K."/>
            <person name="Cardenas P."/>
        </authorList>
    </citation>
    <scope>NUCLEOTIDE SEQUENCE</scope>
</reference>
<keyword evidence="3" id="KW-0547">Nucleotide-binding</keyword>
<dbReference type="NCBIfam" id="TIGR02729">
    <property type="entry name" value="Obg_CgtA"/>
    <property type="match status" value="1"/>
</dbReference>
<dbReference type="InterPro" id="IPR014100">
    <property type="entry name" value="GTP-bd_Obg/CgtA"/>
</dbReference>
<comment type="similarity">
    <text evidence="1">Belongs to the TRAFAC class OBG-HflX-like GTPase superfamily. OBG GTPase family.</text>
</comment>
<dbReference type="Pfam" id="PF01926">
    <property type="entry name" value="MMR_HSR1"/>
    <property type="match status" value="1"/>
</dbReference>
<dbReference type="PROSITE" id="PS51710">
    <property type="entry name" value="G_OBG"/>
    <property type="match status" value="1"/>
</dbReference>
<dbReference type="PIRSF" id="PIRSF002401">
    <property type="entry name" value="GTP_bd_Obg/CgtA"/>
    <property type="match status" value="1"/>
</dbReference>